<proteinExistence type="predicted"/>
<sequence>MQFLFAVRVQGSLASVTGEQREREVAYVREKYAADSVRHIWSRTDVAGACLLIEASSAAAARAVIEGLPLMQAGLLVIETFVPLQPYRGFAAAAN</sequence>
<organism evidence="1 2">
    <name type="scientific">Paraburkholderia bengalensis</name>
    <dbReference type="NCBI Taxonomy" id="2747562"/>
    <lineage>
        <taxon>Bacteria</taxon>
        <taxon>Pseudomonadati</taxon>
        <taxon>Pseudomonadota</taxon>
        <taxon>Betaproteobacteria</taxon>
        <taxon>Burkholderiales</taxon>
        <taxon>Burkholderiaceae</taxon>
        <taxon>Paraburkholderia</taxon>
    </lineage>
</organism>
<gene>
    <name evidence="1" type="ORF">H3V53_07905</name>
</gene>
<dbReference type="EMBL" id="JACFYJ010000008">
    <property type="protein sequence ID" value="MEI5997127.1"/>
    <property type="molecule type" value="Genomic_DNA"/>
</dbReference>
<comment type="caution">
    <text evidence="1">The sequence shown here is derived from an EMBL/GenBank/DDBJ whole genome shotgun (WGS) entry which is preliminary data.</text>
</comment>
<name>A0ABU8INE6_9BURK</name>
<evidence type="ECO:0008006" key="3">
    <source>
        <dbReference type="Google" id="ProtNLM"/>
    </source>
</evidence>
<evidence type="ECO:0000313" key="2">
    <source>
        <dbReference type="Proteomes" id="UP001386437"/>
    </source>
</evidence>
<reference evidence="1 2" key="1">
    <citation type="journal article" date="2022" name="Arch. Microbiol.">
        <title>Paraburkholderia bengalensis sp. nov. isolated from roots of Oryza sativa, IR64.</title>
        <authorList>
            <person name="Nag P."/>
            <person name="Mondal N."/>
            <person name="Sarkar J."/>
            <person name="Das S."/>
        </authorList>
    </citation>
    <scope>NUCLEOTIDE SEQUENCE [LARGE SCALE GENOMIC DNA]</scope>
    <source>
        <strain evidence="1 2">IR64_4_BI</strain>
    </source>
</reference>
<evidence type="ECO:0000313" key="1">
    <source>
        <dbReference type="EMBL" id="MEI5997127.1"/>
    </source>
</evidence>
<accession>A0ABU8INE6</accession>
<dbReference type="Gene3D" id="3.30.70.1060">
    <property type="entry name" value="Dimeric alpha+beta barrel"/>
    <property type="match status" value="1"/>
</dbReference>
<protein>
    <recommendedName>
        <fullName evidence="3">Muconolactone isomerase domain-containing protein</fullName>
    </recommendedName>
</protein>
<dbReference type="RefSeq" id="WP_336597493.1">
    <property type="nucleotide sequence ID" value="NZ_JACFYJ010000008.1"/>
</dbReference>
<dbReference type="Proteomes" id="UP001386437">
    <property type="component" value="Unassembled WGS sequence"/>
</dbReference>
<keyword evidence="2" id="KW-1185">Reference proteome</keyword>